<dbReference type="EMBL" id="GBXM01057735">
    <property type="protein sequence ID" value="JAH50842.1"/>
    <property type="molecule type" value="Transcribed_RNA"/>
</dbReference>
<organism evidence="1">
    <name type="scientific">Anguilla anguilla</name>
    <name type="common">European freshwater eel</name>
    <name type="synonym">Muraena anguilla</name>
    <dbReference type="NCBI Taxonomy" id="7936"/>
    <lineage>
        <taxon>Eukaryota</taxon>
        <taxon>Metazoa</taxon>
        <taxon>Chordata</taxon>
        <taxon>Craniata</taxon>
        <taxon>Vertebrata</taxon>
        <taxon>Euteleostomi</taxon>
        <taxon>Actinopterygii</taxon>
        <taxon>Neopterygii</taxon>
        <taxon>Teleostei</taxon>
        <taxon>Anguilliformes</taxon>
        <taxon>Anguillidae</taxon>
        <taxon>Anguilla</taxon>
    </lineage>
</organism>
<accession>A0A0E9TBP7</accession>
<reference evidence="1" key="2">
    <citation type="journal article" date="2015" name="Fish Shellfish Immunol.">
        <title>Early steps in the European eel (Anguilla anguilla)-Vibrio vulnificus interaction in the gills: Role of the RtxA13 toxin.</title>
        <authorList>
            <person name="Callol A."/>
            <person name="Pajuelo D."/>
            <person name="Ebbesson L."/>
            <person name="Teles M."/>
            <person name="MacKenzie S."/>
            <person name="Amaro C."/>
        </authorList>
    </citation>
    <scope>NUCLEOTIDE SEQUENCE</scope>
</reference>
<sequence>MPFTTSCTLHNDNSRFLCDSRFLLLCIGRIDRSVVNTVADSFGAAVLPL</sequence>
<protein>
    <submittedName>
        <fullName evidence="1">Uncharacterized protein</fullName>
    </submittedName>
</protein>
<proteinExistence type="predicted"/>
<evidence type="ECO:0000313" key="1">
    <source>
        <dbReference type="EMBL" id="JAH50842.1"/>
    </source>
</evidence>
<name>A0A0E9TBP7_ANGAN</name>
<dbReference type="AlphaFoldDB" id="A0A0E9TBP7"/>
<reference evidence="1" key="1">
    <citation type="submission" date="2014-11" db="EMBL/GenBank/DDBJ databases">
        <authorList>
            <person name="Amaro Gonzalez C."/>
        </authorList>
    </citation>
    <scope>NUCLEOTIDE SEQUENCE</scope>
</reference>